<sequence>MGVAKDDAAPRQWRVDTGGDGLAPEPVRRLMPTTADQPSKEQPPSFAPKRLRELRGGASPRPGAGAPDAQASTRTAPPSYAPRSQQPGGIRTQSAPSSRPRAQASAPQWRPAQAPVPPSPQRRPAARPPRKRPRTARRLLGLAALLLAALVAWASFLVWDANGNLGRVNALSGAADTPGTTYLLAGSDSRDDGAVQDGFTDSARTDSIMLVNVAPNGQAAVVTIPRDTLVEIPDYGWDKINSSYALGGESLLVATVENLTGLTVDHYVQVGMGGVADIVDAVGGVNLCYDGDVTDDPSGLVWSAGCHDADGATALAFSRMRYSDPTGDIGRTLRQRQVISKVIGKAASPSSLLNPSRALRLERAGSRAFTVDESDSIVDVAKLVLAFRSASGSGMMGTPPIAALDYLTDAGGMAVLLSDTTAPDFFAALRDGGLTADDFNALPQ</sequence>
<feature type="domain" description="Cell envelope-related transcriptional attenuator" evidence="4">
    <location>
        <begin position="204"/>
        <end position="347"/>
    </location>
</feature>
<dbReference type="InterPro" id="IPR050922">
    <property type="entry name" value="LytR/CpsA/Psr_CW_biosynth"/>
</dbReference>
<reference evidence="5" key="1">
    <citation type="submission" date="2020-08" db="EMBL/GenBank/DDBJ databases">
        <title>Sequencing the genomes of 1000 actinobacteria strains.</title>
        <authorList>
            <person name="Klenk H.-P."/>
        </authorList>
    </citation>
    <scope>NUCLEOTIDE SEQUENCE</scope>
    <source>
        <strain evidence="5">DSM 10695</strain>
    </source>
</reference>
<dbReference type="PANTHER" id="PTHR33392:SF6">
    <property type="entry name" value="POLYISOPRENYL-TEICHOIC ACID--PEPTIDOGLYCAN TEICHOIC ACID TRANSFERASE TAGU"/>
    <property type="match status" value="1"/>
</dbReference>
<dbReference type="EMBL" id="JACHMK010000001">
    <property type="protein sequence ID" value="MBB6334250.1"/>
    <property type="molecule type" value="Genomic_DNA"/>
</dbReference>
<dbReference type="InterPro" id="IPR004474">
    <property type="entry name" value="LytR_CpsA_psr"/>
</dbReference>
<proteinExistence type="inferred from homology"/>
<protein>
    <submittedName>
        <fullName evidence="5">LCP family protein required for cell wall assembly</fullName>
    </submittedName>
</protein>
<dbReference type="NCBIfam" id="TIGR00350">
    <property type="entry name" value="lytR_cpsA_psr"/>
    <property type="match status" value="1"/>
</dbReference>
<dbReference type="RefSeq" id="WP_246429979.1">
    <property type="nucleotide sequence ID" value="NZ_JACHMK010000001.1"/>
</dbReference>
<keyword evidence="3" id="KW-0812">Transmembrane</keyword>
<name>A0A923IXL5_9ACTO</name>
<keyword evidence="6" id="KW-1185">Reference proteome</keyword>
<comment type="similarity">
    <text evidence="1">Belongs to the LytR/CpsA/Psr (LCP) family.</text>
</comment>
<evidence type="ECO:0000313" key="5">
    <source>
        <dbReference type="EMBL" id="MBB6334250.1"/>
    </source>
</evidence>
<evidence type="ECO:0000313" key="6">
    <source>
        <dbReference type="Proteomes" id="UP000617426"/>
    </source>
</evidence>
<feature type="transmembrane region" description="Helical" evidence="3">
    <location>
        <begin position="139"/>
        <end position="159"/>
    </location>
</feature>
<dbReference type="Gene3D" id="3.40.630.190">
    <property type="entry name" value="LCP protein"/>
    <property type="match status" value="1"/>
</dbReference>
<evidence type="ECO:0000256" key="2">
    <source>
        <dbReference type="SAM" id="MobiDB-lite"/>
    </source>
</evidence>
<feature type="compositionally biased region" description="Basic residues" evidence="2">
    <location>
        <begin position="124"/>
        <end position="134"/>
    </location>
</feature>
<keyword evidence="3" id="KW-0472">Membrane</keyword>
<keyword evidence="3" id="KW-1133">Transmembrane helix</keyword>
<dbReference type="Proteomes" id="UP000617426">
    <property type="component" value="Unassembled WGS sequence"/>
</dbReference>
<dbReference type="PANTHER" id="PTHR33392">
    <property type="entry name" value="POLYISOPRENYL-TEICHOIC ACID--PEPTIDOGLYCAN TEICHOIC ACID TRANSFERASE TAGU"/>
    <property type="match status" value="1"/>
</dbReference>
<feature type="compositionally biased region" description="Low complexity" evidence="2">
    <location>
        <begin position="93"/>
        <end position="113"/>
    </location>
</feature>
<organism evidence="5 6">
    <name type="scientific">Schaalia hyovaginalis</name>
    <dbReference type="NCBI Taxonomy" id="29316"/>
    <lineage>
        <taxon>Bacteria</taxon>
        <taxon>Bacillati</taxon>
        <taxon>Actinomycetota</taxon>
        <taxon>Actinomycetes</taxon>
        <taxon>Actinomycetales</taxon>
        <taxon>Actinomycetaceae</taxon>
        <taxon>Schaalia</taxon>
    </lineage>
</organism>
<feature type="compositionally biased region" description="Low complexity" evidence="2">
    <location>
        <begin position="56"/>
        <end position="69"/>
    </location>
</feature>
<dbReference type="AlphaFoldDB" id="A0A923IXL5"/>
<evidence type="ECO:0000256" key="3">
    <source>
        <dbReference type="SAM" id="Phobius"/>
    </source>
</evidence>
<evidence type="ECO:0000256" key="1">
    <source>
        <dbReference type="ARBA" id="ARBA00006068"/>
    </source>
</evidence>
<feature type="compositionally biased region" description="Polar residues" evidence="2">
    <location>
        <begin position="70"/>
        <end position="87"/>
    </location>
</feature>
<feature type="region of interest" description="Disordered" evidence="2">
    <location>
        <begin position="1"/>
        <end position="134"/>
    </location>
</feature>
<comment type="caution">
    <text evidence="5">The sequence shown here is derived from an EMBL/GenBank/DDBJ whole genome shotgun (WGS) entry which is preliminary data.</text>
</comment>
<dbReference type="Pfam" id="PF03816">
    <property type="entry name" value="LytR_cpsA_psr"/>
    <property type="match status" value="1"/>
</dbReference>
<gene>
    <name evidence="5" type="ORF">HD592_000815</name>
</gene>
<accession>A0A923IXL5</accession>
<evidence type="ECO:0000259" key="4">
    <source>
        <dbReference type="Pfam" id="PF03816"/>
    </source>
</evidence>